<evidence type="ECO:0000313" key="3">
    <source>
        <dbReference type="Proteomes" id="UP000053989"/>
    </source>
</evidence>
<organism evidence="2 3">
    <name type="scientific">Scleroderma citrinum Foug A</name>
    <dbReference type="NCBI Taxonomy" id="1036808"/>
    <lineage>
        <taxon>Eukaryota</taxon>
        <taxon>Fungi</taxon>
        <taxon>Dikarya</taxon>
        <taxon>Basidiomycota</taxon>
        <taxon>Agaricomycotina</taxon>
        <taxon>Agaricomycetes</taxon>
        <taxon>Agaricomycetidae</taxon>
        <taxon>Boletales</taxon>
        <taxon>Sclerodermatineae</taxon>
        <taxon>Sclerodermataceae</taxon>
        <taxon>Scleroderma</taxon>
    </lineage>
</organism>
<feature type="domain" description="G" evidence="1">
    <location>
        <begin position="3"/>
        <end position="84"/>
    </location>
</feature>
<name>A0A0C3D7G7_9AGAM</name>
<dbReference type="HOGENOM" id="CLU_018003_0_1_1"/>
<dbReference type="Pfam" id="PF01926">
    <property type="entry name" value="MMR_HSR1"/>
    <property type="match status" value="1"/>
</dbReference>
<reference evidence="2 3" key="1">
    <citation type="submission" date="2014-04" db="EMBL/GenBank/DDBJ databases">
        <authorList>
            <consortium name="DOE Joint Genome Institute"/>
            <person name="Kuo A."/>
            <person name="Kohler A."/>
            <person name="Nagy L.G."/>
            <person name="Floudas D."/>
            <person name="Copeland A."/>
            <person name="Barry K.W."/>
            <person name="Cichocki N."/>
            <person name="Veneault-Fourrey C."/>
            <person name="LaButti K."/>
            <person name="Lindquist E.A."/>
            <person name="Lipzen A."/>
            <person name="Lundell T."/>
            <person name="Morin E."/>
            <person name="Murat C."/>
            <person name="Sun H."/>
            <person name="Tunlid A."/>
            <person name="Henrissat B."/>
            <person name="Grigoriev I.V."/>
            <person name="Hibbett D.S."/>
            <person name="Martin F."/>
            <person name="Nordberg H.P."/>
            <person name="Cantor M.N."/>
            <person name="Hua S.X."/>
        </authorList>
    </citation>
    <scope>NUCLEOTIDE SEQUENCE [LARGE SCALE GENOMIC DNA]</scope>
    <source>
        <strain evidence="2 3">Foug A</strain>
    </source>
</reference>
<dbReference type="EMBL" id="KN822111">
    <property type="protein sequence ID" value="KIM56680.1"/>
    <property type="molecule type" value="Genomic_DNA"/>
</dbReference>
<proteinExistence type="predicted"/>
<sequence>VRLIGPVGCGKSAFIAKVIGTADQAIGHELCPGSYTQDIVTTRYKVGNSSDVVLVDTPGFGDINLTEIQILHKISKWLHQTYKKKVFFSVILCFQPINDNRIRWASWSKPHLLHELCGNDAKAQIALVTTMWDVVEERLGIERLMELKELWKPKFGRGSKTFCYQNTRESGEELLRAVVNGSMNS</sequence>
<dbReference type="Proteomes" id="UP000053989">
    <property type="component" value="Unassembled WGS sequence"/>
</dbReference>
<dbReference type="Gene3D" id="3.40.50.300">
    <property type="entry name" value="P-loop containing nucleotide triphosphate hydrolases"/>
    <property type="match status" value="1"/>
</dbReference>
<dbReference type="SUPFAM" id="SSF52540">
    <property type="entry name" value="P-loop containing nucleoside triphosphate hydrolases"/>
    <property type="match status" value="1"/>
</dbReference>
<dbReference type="InterPro" id="IPR027417">
    <property type="entry name" value="P-loop_NTPase"/>
</dbReference>
<evidence type="ECO:0000259" key="1">
    <source>
        <dbReference type="Pfam" id="PF01926"/>
    </source>
</evidence>
<reference evidence="3" key="2">
    <citation type="submission" date="2015-01" db="EMBL/GenBank/DDBJ databases">
        <title>Evolutionary Origins and Diversification of the Mycorrhizal Mutualists.</title>
        <authorList>
            <consortium name="DOE Joint Genome Institute"/>
            <consortium name="Mycorrhizal Genomics Consortium"/>
            <person name="Kohler A."/>
            <person name="Kuo A."/>
            <person name="Nagy L.G."/>
            <person name="Floudas D."/>
            <person name="Copeland A."/>
            <person name="Barry K.W."/>
            <person name="Cichocki N."/>
            <person name="Veneault-Fourrey C."/>
            <person name="LaButti K."/>
            <person name="Lindquist E.A."/>
            <person name="Lipzen A."/>
            <person name="Lundell T."/>
            <person name="Morin E."/>
            <person name="Murat C."/>
            <person name="Riley R."/>
            <person name="Ohm R."/>
            <person name="Sun H."/>
            <person name="Tunlid A."/>
            <person name="Henrissat B."/>
            <person name="Grigoriev I.V."/>
            <person name="Hibbett D.S."/>
            <person name="Martin F."/>
        </authorList>
    </citation>
    <scope>NUCLEOTIDE SEQUENCE [LARGE SCALE GENOMIC DNA]</scope>
    <source>
        <strain evidence="3">Foug A</strain>
    </source>
</reference>
<accession>A0A0C3D7G7</accession>
<protein>
    <recommendedName>
        <fullName evidence="1">G domain-containing protein</fullName>
    </recommendedName>
</protein>
<dbReference type="InParanoid" id="A0A0C3D7G7"/>
<dbReference type="STRING" id="1036808.A0A0C3D7G7"/>
<feature type="non-terminal residue" evidence="2">
    <location>
        <position position="185"/>
    </location>
</feature>
<feature type="non-terminal residue" evidence="2">
    <location>
        <position position="1"/>
    </location>
</feature>
<dbReference type="GO" id="GO:0005525">
    <property type="term" value="F:GTP binding"/>
    <property type="evidence" value="ECO:0007669"/>
    <property type="project" value="InterPro"/>
</dbReference>
<dbReference type="InterPro" id="IPR006073">
    <property type="entry name" value="GTP-bd"/>
</dbReference>
<keyword evidence="3" id="KW-1185">Reference proteome</keyword>
<evidence type="ECO:0000313" key="2">
    <source>
        <dbReference type="EMBL" id="KIM56680.1"/>
    </source>
</evidence>
<dbReference type="AlphaFoldDB" id="A0A0C3D7G7"/>
<gene>
    <name evidence="2" type="ORF">SCLCIDRAFT_79443</name>
</gene>
<dbReference type="OrthoDB" id="8954335at2759"/>